<organism evidence="2 3">
    <name type="scientific">Pinibacter aurantiacus</name>
    <dbReference type="NCBI Taxonomy" id="2851599"/>
    <lineage>
        <taxon>Bacteria</taxon>
        <taxon>Pseudomonadati</taxon>
        <taxon>Bacteroidota</taxon>
        <taxon>Chitinophagia</taxon>
        <taxon>Chitinophagales</taxon>
        <taxon>Chitinophagaceae</taxon>
        <taxon>Pinibacter</taxon>
    </lineage>
</organism>
<reference evidence="2" key="1">
    <citation type="submission" date="2021-06" db="EMBL/GenBank/DDBJ databases">
        <authorList>
            <person name="Huq M.A."/>
        </authorList>
    </citation>
    <scope>NUCLEOTIDE SEQUENCE</scope>
    <source>
        <strain evidence="2">MAH-26</strain>
    </source>
</reference>
<evidence type="ECO:0000313" key="2">
    <source>
        <dbReference type="EMBL" id="MBV4359364.1"/>
    </source>
</evidence>
<dbReference type="Pfam" id="PF03358">
    <property type="entry name" value="FMN_red"/>
    <property type="match status" value="1"/>
</dbReference>
<feature type="domain" description="NADPH-dependent FMN reductase-like" evidence="1">
    <location>
        <begin position="6"/>
        <end position="150"/>
    </location>
</feature>
<dbReference type="InterPro" id="IPR005025">
    <property type="entry name" value="FMN_Rdtase-like_dom"/>
</dbReference>
<evidence type="ECO:0000313" key="3">
    <source>
        <dbReference type="Proteomes" id="UP000812270"/>
    </source>
</evidence>
<proteinExistence type="predicted"/>
<comment type="caution">
    <text evidence="2">The sequence shown here is derived from an EMBL/GenBank/DDBJ whole genome shotgun (WGS) entry which is preliminary data.</text>
</comment>
<dbReference type="RefSeq" id="WP_217793461.1">
    <property type="nucleotide sequence ID" value="NZ_JAHSPG010000015.1"/>
</dbReference>
<dbReference type="InterPro" id="IPR050712">
    <property type="entry name" value="NAD(P)H-dep_reductase"/>
</dbReference>
<dbReference type="GO" id="GO:0010181">
    <property type="term" value="F:FMN binding"/>
    <property type="evidence" value="ECO:0007669"/>
    <property type="project" value="TreeGrafter"/>
</dbReference>
<accession>A0A9E2SD32</accession>
<keyword evidence="3" id="KW-1185">Reference proteome</keyword>
<gene>
    <name evidence="2" type="ORF">KTO63_19500</name>
</gene>
<dbReference type="Proteomes" id="UP000812270">
    <property type="component" value="Unassembled WGS sequence"/>
</dbReference>
<evidence type="ECO:0000259" key="1">
    <source>
        <dbReference type="Pfam" id="PF03358"/>
    </source>
</evidence>
<name>A0A9E2SD32_9BACT</name>
<dbReference type="GO" id="GO:0005829">
    <property type="term" value="C:cytosol"/>
    <property type="evidence" value="ECO:0007669"/>
    <property type="project" value="TreeGrafter"/>
</dbReference>
<dbReference type="EMBL" id="JAHSPG010000015">
    <property type="protein sequence ID" value="MBV4359364.1"/>
    <property type="molecule type" value="Genomic_DNA"/>
</dbReference>
<protein>
    <submittedName>
        <fullName evidence="2">NAD(P)H-dependent oxidoreductase</fullName>
    </submittedName>
</protein>
<dbReference type="GO" id="GO:0016491">
    <property type="term" value="F:oxidoreductase activity"/>
    <property type="evidence" value="ECO:0007669"/>
    <property type="project" value="InterPro"/>
</dbReference>
<sequence>MAVHFAGISGSLRKGSYNTKLLHTVSTLLPEDTTMEILSIDLPLYNADLDVPAAAERPASVVTFRNALAKADGLVIVSPEYNYSIPGGLKNAIDWASRGADAPLLNMPVSVMGATTGMWGTVRMQLAFHAVFQFLNMKPVYKPEVLIAQAPSKFNDNGEFTDESAKVLIRKQLENLKKLIINKE</sequence>
<dbReference type="PANTHER" id="PTHR30543:SF21">
    <property type="entry name" value="NAD(P)H-DEPENDENT FMN REDUCTASE LOT6"/>
    <property type="match status" value="1"/>
</dbReference>
<dbReference type="PANTHER" id="PTHR30543">
    <property type="entry name" value="CHROMATE REDUCTASE"/>
    <property type="match status" value="1"/>
</dbReference>
<dbReference type="AlphaFoldDB" id="A0A9E2SD32"/>